<name>A0A1X6ZSA3_9RHOB</name>
<accession>A0A1X6ZSA3</accession>
<proteinExistence type="predicted"/>
<gene>
    <name evidence="3" type="ORF">PSM7751_02979</name>
</gene>
<dbReference type="Pfam" id="PF00583">
    <property type="entry name" value="Acetyltransf_1"/>
    <property type="match status" value="1"/>
</dbReference>
<dbReference type="InterPro" id="IPR000182">
    <property type="entry name" value="GNAT_dom"/>
</dbReference>
<reference evidence="3 4" key="1">
    <citation type="submission" date="2017-03" db="EMBL/GenBank/DDBJ databases">
        <authorList>
            <person name="Afonso C.L."/>
            <person name="Miller P.J."/>
            <person name="Scott M.A."/>
            <person name="Spackman E."/>
            <person name="Goraichik I."/>
            <person name="Dimitrov K.M."/>
            <person name="Suarez D.L."/>
            <person name="Swayne D.E."/>
        </authorList>
    </citation>
    <scope>NUCLEOTIDE SEQUENCE [LARGE SCALE GENOMIC DNA]</scope>
    <source>
        <strain evidence="3 4">CECT 7751</strain>
    </source>
</reference>
<keyword evidence="3" id="KW-0808">Transferase</keyword>
<dbReference type="EMBL" id="FWFN01000006">
    <property type="protein sequence ID" value="SLN60065.1"/>
    <property type="molecule type" value="Genomic_DNA"/>
</dbReference>
<dbReference type="PANTHER" id="PTHR43072">
    <property type="entry name" value="N-ACETYLTRANSFERASE"/>
    <property type="match status" value="1"/>
</dbReference>
<sequence>MTGTDPAQAPDRTEEMMSVVDTTWPPAEIRRADPFLLRRGGGGGKRVSSASALRGEVTAAQIDAAEAAMREMSQVPLFSLRPGDAALDAALEARGYTVVDPVWIYARATAELAELGKGASPERVSLTAWEPLAIQREIWAAGGIGPARLEVMARATCPKTSLIGRYDNSPGGTAYIGIDGDIAMLHALEVAPEVRGRGMGRAMMIDAARWARDHGARELAVVVTRANTGGNALYRALGMAQVGTYHYRQGS</sequence>
<evidence type="ECO:0000259" key="2">
    <source>
        <dbReference type="PROSITE" id="PS51186"/>
    </source>
</evidence>
<dbReference type="CDD" id="cd04301">
    <property type="entry name" value="NAT_SF"/>
    <property type="match status" value="1"/>
</dbReference>
<protein>
    <submittedName>
        <fullName evidence="3">Putative acetyltransferase</fullName>
    </submittedName>
</protein>
<dbReference type="RefSeq" id="WP_306372316.1">
    <property type="nucleotide sequence ID" value="NZ_FWFN01000006.1"/>
</dbReference>
<dbReference type="InterPro" id="IPR016181">
    <property type="entry name" value="Acyl_CoA_acyltransferase"/>
</dbReference>
<dbReference type="Proteomes" id="UP000193963">
    <property type="component" value="Unassembled WGS sequence"/>
</dbReference>
<dbReference type="AlphaFoldDB" id="A0A1X6ZSA3"/>
<feature type="region of interest" description="Disordered" evidence="1">
    <location>
        <begin position="1"/>
        <end position="24"/>
    </location>
</feature>
<dbReference type="PROSITE" id="PS51186">
    <property type="entry name" value="GNAT"/>
    <property type="match status" value="1"/>
</dbReference>
<feature type="domain" description="N-acetyltransferase" evidence="2">
    <location>
        <begin position="122"/>
        <end position="251"/>
    </location>
</feature>
<organism evidence="3 4">
    <name type="scientific">Pseudooceanicola marinus</name>
    <dbReference type="NCBI Taxonomy" id="396013"/>
    <lineage>
        <taxon>Bacteria</taxon>
        <taxon>Pseudomonadati</taxon>
        <taxon>Pseudomonadota</taxon>
        <taxon>Alphaproteobacteria</taxon>
        <taxon>Rhodobacterales</taxon>
        <taxon>Paracoccaceae</taxon>
        <taxon>Pseudooceanicola</taxon>
    </lineage>
</organism>
<dbReference type="Gene3D" id="3.40.630.30">
    <property type="match status" value="1"/>
</dbReference>
<keyword evidence="4" id="KW-1185">Reference proteome</keyword>
<evidence type="ECO:0000313" key="3">
    <source>
        <dbReference type="EMBL" id="SLN60065.1"/>
    </source>
</evidence>
<evidence type="ECO:0000313" key="4">
    <source>
        <dbReference type="Proteomes" id="UP000193963"/>
    </source>
</evidence>
<evidence type="ECO:0000256" key="1">
    <source>
        <dbReference type="SAM" id="MobiDB-lite"/>
    </source>
</evidence>
<dbReference type="GO" id="GO:0016747">
    <property type="term" value="F:acyltransferase activity, transferring groups other than amino-acyl groups"/>
    <property type="evidence" value="ECO:0007669"/>
    <property type="project" value="InterPro"/>
</dbReference>
<dbReference type="SUPFAM" id="SSF55729">
    <property type="entry name" value="Acyl-CoA N-acyltransferases (Nat)"/>
    <property type="match status" value="1"/>
</dbReference>